<proteinExistence type="predicted"/>
<dbReference type="RefSeq" id="WP_343980054.1">
    <property type="nucleotide sequence ID" value="NZ_BAAAHK010000018.1"/>
</dbReference>
<keyword evidence="3" id="KW-0804">Transcription</keyword>
<evidence type="ECO:0000256" key="3">
    <source>
        <dbReference type="ARBA" id="ARBA00023163"/>
    </source>
</evidence>
<keyword evidence="2" id="KW-0238">DNA-binding</keyword>
<dbReference type="PRINTS" id="PR00038">
    <property type="entry name" value="HTHLUXR"/>
</dbReference>
<evidence type="ECO:0000313" key="6">
    <source>
        <dbReference type="Proteomes" id="UP001500542"/>
    </source>
</evidence>
<gene>
    <name evidence="5" type="ORF">GCM10009554_68460</name>
</gene>
<evidence type="ECO:0000256" key="1">
    <source>
        <dbReference type="ARBA" id="ARBA00023015"/>
    </source>
</evidence>
<dbReference type="Gene3D" id="3.40.50.2300">
    <property type="match status" value="1"/>
</dbReference>
<keyword evidence="6" id="KW-1185">Reference proteome</keyword>
<dbReference type="Proteomes" id="UP001500542">
    <property type="component" value="Unassembled WGS sequence"/>
</dbReference>
<dbReference type="InterPro" id="IPR039420">
    <property type="entry name" value="WalR-like"/>
</dbReference>
<protein>
    <submittedName>
        <fullName evidence="5">Response regulator transcription factor</fullName>
    </submittedName>
</protein>
<accession>A0ABN1RHV2</accession>
<sequence>MGLRVPVYVHSADSISRSGVESQLRFRPEVRVVEDDRLDDSVVAVVAAESPDPATLDSLADLRRRGVDKIILVVATLNDADLISVIEAGVCALIRRSEVTPDRLAELVRRASAGEAELPSDLLTRLFRQVSHMQNDVLTPRGLRLAGLSPRETAILKLVAEGYDTDEIADRLSYSPRTVKNVLHGVTTRFQLRNRSHAVAYALKEGLI</sequence>
<dbReference type="InterPro" id="IPR016032">
    <property type="entry name" value="Sig_transdc_resp-reg_C-effctor"/>
</dbReference>
<dbReference type="PANTHER" id="PTHR43214">
    <property type="entry name" value="TWO-COMPONENT RESPONSE REGULATOR"/>
    <property type="match status" value="1"/>
</dbReference>
<comment type="caution">
    <text evidence="5">The sequence shown here is derived from an EMBL/GenBank/DDBJ whole genome shotgun (WGS) entry which is preliminary data.</text>
</comment>
<dbReference type="Pfam" id="PF00196">
    <property type="entry name" value="GerE"/>
    <property type="match status" value="1"/>
</dbReference>
<feature type="domain" description="HTH luxR-type" evidence="4">
    <location>
        <begin position="141"/>
        <end position="206"/>
    </location>
</feature>
<evidence type="ECO:0000313" key="5">
    <source>
        <dbReference type="EMBL" id="GAA0957521.1"/>
    </source>
</evidence>
<dbReference type="CDD" id="cd06170">
    <property type="entry name" value="LuxR_C_like"/>
    <property type="match status" value="1"/>
</dbReference>
<evidence type="ECO:0000256" key="2">
    <source>
        <dbReference type="ARBA" id="ARBA00023125"/>
    </source>
</evidence>
<dbReference type="PANTHER" id="PTHR43214:SF24">
    <property type="entry name" value="TRANSCRIPTIONAL REGULATORY PROTEIN NARL-RELATED"/>
    <property type="match status" value="1"/>
</dbReference>
<keyword evidence="1" id="KW-0805">Transcription regulation</keyword>
<evidence type="ECO:0000259" key="4">
    <source>
        <dbReference type="PROSITE" id="PS50043"/>
    </source>
</evidence>
<organism evidence="5 6">
    <name type="scientific">Kribbella koreensis</name>
    <dbReference type="NCBI Taxonomy" id="57909"/>
    <lineage>
        <taxon>Bacteria</taxon>
        <taxon>Bacillati</taxon>
        <taxon>Actinomycetota</taxon>
        <taxon>Actinomycetes</taxon>
        <taxon>Propionibacteriales</taxon>
        <taxon>Kribbellaceae</taxon>
        <taxon>Kribbella</taxon>
    </lineage>
</organism>
<dbReference type="PROSITE" id="PS50043">
    <property type="entry name" value="HTH_LUXR_2"/>
    <property type="match status" value="1"/>
</dbReference>
<dbReference type="SUPFAM" id="SSF46894">
    <property type="entry name" value="C-terminal effector domain of the bipartite response regulators"/>
    <property type="match status" value="1"/>
</dbReference>
<dbReference type="EMBL" id="BAAAHK010000018">
    <property type="protein sequence ID" value="GAA0957521.1"/>
    <property type="molecule type" value="Genomic_DNA"/>
</dbReference>
<dbReference type="InterPro" id="IPR000792">
    <property type="entry name" value="Tscrpt_reg_LuxR_C"/>
</dbReference>
<dbReference type="SMART" id="SM00421">
    <property type="entry name" value="HTH_LUXR"/>
    <property type="match status" value="1"/>
</dbReference>
<reference evidence="5 6" key="1">
    <citation type="journal article" date="2019" name="Int. J. Syst. Evol. Microbiol.">
        <title>The Global Catalogue of Microorganisms (GCM) 10K type strain sequencing project: providing services to taxonomists for standard genome sequencing and annotation.</title>
        <authorList>
            <consortium name="The Broad Institute Genomics Platform"/>
            <consortium name="The Broad Institute Genome Sequencing Center for Infectious Disease"/>
            <person name="Wu L."/>
            <person name="Ma J."/>
        </authorList>
    </citation>
    <scope>NUCLEOTIDE SEQUENCE [LARGE SCALE GENOMIC DNA]</scope>
    <source>
        <strain evidence="5 6">JCM 10977</strain>
    </source>
</reference>
<name>A0ABN1RHV2_9ACTN</name>